<accession>A0A1Y2CMJ0</accession>
<comment type="similarity">
    <text evidence="1 2">Belongs to the NAC-beta family.</text>
</comment>
<dbReference type="Gene3D" id="2.20.70.30">
    <property type="entry name" value="Nascent polypeptide-associated complex domain"/>
    <property type="match status" value="1"/>
</dbReference>
<evidence type="ECO:0000256" key="2">
    <source>
        <dbReference type="RuleBase" id="RU361272"/>
    </source>
</evidence>
<dbReference type="InterPro" id="IPR038187">
    <property type="entry name" value="NAC_A/B_dom_sf"/>
</dbReference>
<dbReference type="Proteomes" id="UP000193642">
    <property type="component" value="Unassembled WGS sequence"/>
</dbReference>
<evidence type="ECO:0000256" key="3">
    <source>
        <dbReference type="SAM" id="MobiDB-lite"/>
    </source>
</evidence>
<dbReference type="Pfam" id="PF01849">
    <property type="entry name" value="NAC"/>
    <property type="match status" value="1"/>
</dbReference>
<dbReference type="AlphaFoldDB" id="A0A1Y2CMJ0"/>
<keyword evidence="2" id="KW-0805">Transcription regulation</keyword>
<dbReference type="FunFam" id="2.20.70.30:FF:000001">
    <property type="entry name" value="Transcription factor BTF3 homolog"/>
    <property type="match status" value="1"/>
</dbReference>
<feature type="region of interest" description="Disordered" evidence="3">
    <location>
        <begin position="1"/>
        <end position="38"/>
    </location>
</feature>
<evidence type="ECO:0000313" key="5">
    <source>
        <dbReference type="EMBL" id="ORY48239.1"/>
    </source>
</evidence>
<organism evidence="5 6">
    <name type="scientific">Rhizoclosmatium globosum</name>
    <dbReference type="NCBI Taxonomy" id="329046"/>
    <lineage>
        <taxon>Eukaryota</taxon>
        <taxon>Fungi</taxon>
        <taxon>Fungi incertae sedis</taxon>
        <taxon>Chytridiomycota</taxon>
        <taxon>Chytridiomycota incertae sedis</taxon>
        <taxon>Chytridiomycetes</taxon>
        <taxon>Chytridiales</taxon>
        <taxon>Chytriomycetaceae</taxon>
        <taxon>Rhizoclosmatium</taxon>
    </lineage>
</organism>
<gene>
    <name evidence="5" type="ORF">BCR33DRAFT_714638</name>
</gene>
<keyword evidence="2" id="KW-0804">Transcription</keyword>
<evidence type="ECO:0000256" key="1">
    <source>
        <dbReference type="ARBA" id="ARBA00005296"/>
    </source>
</evidence>
<keyword evidence="6" id="KW-1185">Reference proteome</keyword>
<proteinExistence type="inferred from homology"/>
<comment type="subunit">
    <text evidence="2">Part of the nascent polypeptide-associated complex (NAC).</text>
</comment>
<dbReference type="InterPro" id="IPR039370">
    <property type="entry name" value="BTF3"/>
</dbReference>
<sequence>MNPEKLAKLQAQSAARIGGKGTPRRKVNKPVKVPGSDGKKLEATLKKLNAQSLAGIEEINMFKADGSVLHFVAPKVSASVENNTAVITGTPTKKDLTELTMAAAYQQQAAAAANAGSSSKTDDDDVPELV</sequence>
<dbReference type="PANTHER" id="PTHR10351">
    <property type="entry name" value="TRANSCRIPTION FACTOR BTF3 FAMILY MEMBER"/>
    <property type="match status" value="1"/>
</dbReference>
<dbReference type="SMART" id="SM01407">
    <property type="entry name" value="NAC"/>
    <property type="match status" value="1"/>
</dbReference>
<evidence type="ECO:0000313" key="6">
    <source>
        <dbReference type="Proteomes" id="UP000193642"/>
    </source>
</evidence>
<dbReference type="CDD" id="cd22055">
    <property type="entry name" value="NAC_BTF3"/>
    <property type="match status" value="1"/>
</dbReference>
<dbReference type="OrthoDB" id="8033832at2759"/>
<dbReference type="STRING" id="329046.A0A1Y2CMJ0"/>
<dbReference type="EMBL" id="MCGO01000012">
    <property type="protein sequence ID" value="ORY48239.1"/>
    <property type="molecule type" value="Genomic_DNA"/>
</dbReference>
<feature type="domain" description="NAC-A/B" evidence="4">
    <location>
        <begin position="35"/>
        <end position="100"/>
    </location>
</feature>
<reference evidence="5 6" key="1">
    <citation type="submission" date="2016-07" db="EMBL/GenBank/DDBJ databases">
        <title>Pervasive Adenine N6-methylation of Active Genes in Fungi.</title>
        <authorList>
            <consortium name="DOE Joint Genome Institute"/>
            <person name="Mondo S.J."/>
            <person name="Dannebaum R.O."/>
            <person name="Kuo R.C."/>
            <person name="Labutti K."/>
            <person name="Haridas S."/>
            <person name="Kuo A."/>
            <person name="Salamov A."/>
            <person name="Ahrendt S.R."/>
            <person name="Lipzen A."/>
            <person name="Sullivan W."/>
            <person name="Andreopoulos W.B."/>
            <person name="Clum A."/>
            <person name="Lindquist E."/>
            <person name="Daum C."/>
            <person name="Ramamoorthy G.K."/>
            <person name="Gryganskyi A."/>
            <person name="Culley D."/>
            <person name="Magnuson J.K."/>
            <person name="James T.Y."/>
            <person name="O'Malley M.A."/>
            <person name="Stajich J.E."/>
            <person name="Spatafora J.W."/>
            <person name="Visel A."/>
            <person name="Grigoriev I.V."/>
        </authorList>
    </citation>
    <scope>NUCLEOTIDE SEQUENCE [LARGE SCALE GENOMIC DNA]</scope>
    <source>
        <strain evidence="5 6">JEL800</strain>
    </source>
</reference>
<evidence type="ECO:0000259" key="4">
    <source>
        <dbReference type="PROSITE" id="PS51151"/>
    </source>
</evidence>
<feature type="region of interest" description="Disordered" evidence="3">
    <location>
        <begin position="110"/>
        <end position="130"/>
    </location>
</feature>
<comment type="caution">
    <text evidence="5">The sequence shown here is derived from an EMBL/GenBank/DDBJ whole genome shotgun (WGS) entry which is preliminary data.</text>
</comment>
<dbReference type="InterPro" id="IPR002715">
    <property type="entry name" value="Nas_poly-pep-assoc_cplx_dom"/>
</dbReference>
<protein>
    <recommendedName>
        <fullName evidence="2">Nascent polypeptide-associated complex subunit beta</fullName>
    </recommendedName>
</protein>
<name>A0A1Y2CMJ0_9FUNG</name>
<dbReference type="PROSITE" id="PS51151">
    <property type="entry name" value="NAC_AB"/>
    <property type="match status" value="1"/>
</dbReference>
<dbReference type="GO" id="GO:0005854">
    <property type="term" value="C:nascent polypeptide-associated complex"/>
    <property type="evidence" value="ECO:0007669"/>
    <property type="project" value="UniProtKB-ARBA"/>
</dbReference>